<dbReference type="PROSITE" id="PS51257">
    <property type="entry name" value="PROKAR_LIPOPROTEIN"/>
    <property type="match status" value="1"/>
</dbReference>
<dbReference type="AlphaFoldDB" id="A0A383E889"/>
<reference evidence="1" key="1">
    <citation type="submission" date="2018-05" db="EMBL/GenBank/DDBJ databases">
        <authorList>
            <person name="Lanie J.A."/>
            <person name="Ng W.-L."/>
            <person name="Kazmierczak K.M."/>
            <person name="Andrzejewski T.M."/>
            <person name="Davidsen T.M."/>
            <person name="Wayne K.J."/>
            <person name="Tettelin H."/>
            <person name="Glass J.I."/>
            <person name="Rusch D."/>
            <person name="Podicherti R."/>
            <person name="Tsui H.-C.T."/>
            <person name="Winkler M.E."/>
        </authorList>
    </citation>
    <scope>NUCLEOTIDE SEQUENCE</scope>
</reference>
<sequence length="121" mass="13948">MYHINKIFAIALIVFLTGCSIGGEKKIKIFSIEKPREKLDYPMPTALQLEEIKWIIITSENAEEVFAKLEAAGIDPVLFGLTDKDFQVLAKNFAQIRQKLQETTNLLEEYKKYYETDENSN</sequence>
<protein>
    <submittedName>
        <fullName evidence="1">Uncharacterized protein</fullName>
    </submittedName>
</protein>
<gene>
    <name evidence="1" type="ORF">METZ01_LOCUS505658</name>
</gene>
<organism evidence="1">
    <name type="scientific">marine metagenome</name>
    <dbReference type="NCBI Taxonomy" id="408172"/>
    <lineage>
        <taxon>unclassified sequences</taxon>
        <taxon>metagenomes</taxon>
        <taxon>ecological metagenomes</taxon>
    </lineage>
</organism>
<proteinExistence type="predicted"/>
<name>A0A383E889_9ZZZZ</name>
<accession>A0A383E889</accession>
<evidence type="ECO:0000313" key="1">
    <source>
        <dbReference type="EMBL" id="SVE52804.1"/>
    </source>
</evidence>
<dbReference type="EMBL" id="UINC01223556">
    <property type="protein sequence ID" value="SVE52804.1"/>
    <property type="molecule type" value="Genomic_DNA"/>
</dbReference>